<dbReference type="AlphaFoldDB" id="A0A0S2TDZ6"/>
<proteinExistence type="predicted"/>
<name>A0A0S2TDZ6_9GAMM</name>
<accession>A0A0S2TDZ6</accession>
<sequence>MKYLDMSPIRSKLKFLVQPLVLALATSLLFLSPALRDTQAAFELNFDPTTNNDHNYSSTGNDVNYSCGMSFGSDFNCGGGWGGGTDENGAHLDGTAAYQRMFSYGGKNYYHVIIGDSTTDDFYLEYMIEANSGWAEYNNDFAASASTGNNSSTSNREFNMINPYDSDSSRTGTGTGNPNRVIIRQVADDGTTRNEFLKDQFDRKPLITQTMSDPNPTEGITQEYTLDMRGKTYADNTPITENERTNRTILIGDTAANQGDYDDTGAVITPTFFREGSDSISAGAYTYSTGSGYGGSNGTYTYYQKDGVTVNPGGFQPVNKDYSVFCIQGQNVDWSGNGACTNGDGGGGGRGGGGWGGW</sequence>
<gene>
    <name evidence="1" type="ORF">Tel_09400</name>
</gene>
<keyword evidence="2" id="KW-1185">Reference proteome</keyword>
<dbReference type="KEGG" id="tee:Tel_09400"/>
<reference evidence="1" key="1">
    <citation type="submission" date="2015-10" db="EMBL/GenBank/DDBJ databases">
        <title>Description of Candidatus Tenderia electrophaga gen. nov, sp. nov., an Uncultivated Electroautotroph from a Biocathode Enrichment.</title>
        <authorList>
            <person name="Eddie B.J."/>
            <person name="Malanoski A.P."/>
            <person name="Wang Z."/>
            <person name="Hall R.J."/>
            <person name="Oh S.D."/>
            <person name="Heiner C."/>
            <person name="Lin B."/>
            <person name="Strycharz-Glaven S.M."/>
        </authorList>
    </citation>
    <scope>NUCLEOTIDE SEQUENCE [LARGE SCALE GENOMIC DNA]</scope>
    <source>
        <strain evidence="1">NRL1</strain>
    </source>
</reference>
<organism evidence="1 2">
    <name type="scientific">Candidatus Tenderia electrophaga</name>
    <dbReference type="NCBI Taxonomy" id="1748243"/>
    <lineage>
        <taxon>Bacteria</taxon>
        <taxon>Pseudomonadati</taxon>
        <taxon>Pseudomonadota</taxon>
        <taxon>Gammaproteobacteria</taxon>
        <taxon>Candidatus Tenderiales</taxon>
        <taxon>Candidatus Tenderiaceae</taxon>
        <taxon>Candidatus Tenderia</taxon>
    </lineage>
</organism>
<dbReference type="Proteomes" id="UP000055136">
    <property type="component" value="Chromosome"/>
</dbReference>
<protein>
    <submittedName>
        <fullName evidence="1">Uncharacterized protein</fullName>
    </submittedName>
</protein>
<dbReference type="EMBL" id="CP013099">
    <property type="protein sequence ID" value="ALP53352.1"/>
    <property type="molecule type" value="Genomic_DNA"/>
</dbReference>
<evidence type="ECO:0000313" key="2">
    <source>
        <dbReference type="Proteomes" id="UP000055136"/>
    </source>
</evidence>
<evidence type="ECO:0000313" key="1">
    <source>
        <dbReference type="EMBL" id="ALP53352.1"/>
    </source>
</evidence>